<dbReference type="EMBL" id="FNLN01000049">
    <property type="protein sequence ID" value="SDU30955.1"/>
    <property type="molecule type" value="Genomic_DNA"/>
</dbReference>
<dbReference type="Proteomes" id="UP000182882">
    <property type="component" value="Unassembled WGS sequence"/>
</dbReference>
<gene>
    <name evidence="2" type="ORF">SAMN05216406_1493</name>
</gene>
<sequence>MSNIPNTININARKVAGLRKRKWKSLWFYSVFTRIFIMIYAIYIGLYSADILQELHLVILASTGLLSYMLTITGNAVHYNAELLKQQYEIYEAFGEEINTDLLYSEYNKLNDNDKNSALNEDKDSTYHVIQAGNGMVKFLELIRESAYFSYKLAEYTEAYIKNYSFLLLILLIVLLGGFAVLLPPTTLSVPLNKILAISCLLVSTLITLGFINIYISYQRFAVNSKFIFQEIKALLKEFKNQPEAIPLAKATKIIQAYQMARYSSPPLVDALYRKKREILNTQYQGALKD</sequence>
<accession>A0A1H2HGL0</accession>
<feature type="transmembrane region" description="Helical" evidence="1">
    <location>
        <begin position="55"/>
        <end position="77"/>
    </location>
</feature>
<protein>
    <submittedName>
        <fullName evidence="2">Uncharacterized protein</fullName>
    </submittedName>
</protein>
<feature type="transmembrane region" description="Helical" evidence="1">
    <location>
        <begin position="195"/>
        <end position="216"/>
    </location>
</feature>
<keyword evidence="1" id="KW-0472">Membrane</keyword>
<reference evidence="3" key="1">
    <citation type="submission" date="2016-10" db="EMBL/GenBank/DDBJ databases">
        <authorList>
            <person name="Varghese N."/>
            <person name="Submissions S."/>
        </authorList>
    </citation>
    <scope>NUCLEOTIDE SEQUENCE [LARGE SCALE GENOMIC DNA]</scope>
    <source>
        <strain evidence="3">Nm10</strain>
    </source>
</reference>
<dbReference type="AlphaFoldDB" id="A0A1H2HGL0"/>
<feature type="transmembrane region" description="Helical" evidence="1">
    <location>
        <begin position="164"/>
        <end position="183"/>
    </location>
</feature>
<organism evidence="2 3">
    <name type="scientific">Nitrosomonas ureae</name>
    <dbReference type="NCBI Taxonomy" id="44577"/>
    <lineage>
        <taxon>Bacteria</taxon>
        <taxon>Pseudomonadati</taxon>
        <taxon>Pseudomonadota</taxon>
        <taxon>Betaproteobacteria</taxon>
        <taxon>Nitrosomonadales</taxon>
        <taxon>Nitrosomonadaceae</taxon>
        <taxon>Nitrosomonas</taxon>
    </lineage>
</organism>
<name>A0A1H2HGL0_9PROT</name>
<keyword evidence="3" id="KW-1185">Reference proteome</keyword>
<evidence type="ECO:0000313" key="3">
    <source>
        <dbReference type="Proteomes" id="UP000182882"/>
    </source>
</evidence>
<proteinExistence type="predicted"/>
<evidence type="ECO:0000313" key="2">
    <source>
        <dbReference type="EMBL" id="SDU30955.1"/>
    </source>
</evidence>
<keyword evidence="1" id="KW-0812">Transmembrane</keyword>
<evidence type="ECO:0000256" key="1">
    <source>
        <dbReference type="SAM" id="Phobius"/>
    </source>
</evidence>
<dbReference type="RefSeq" id="WP_062559027.1">
    <property type="nucleotide sequence ID" value="NZ_CP013341.1"/>
</dbReference>
<feature type="transmembrane region" description="Helical" evidence="1">
    <location>
        <begin position="26"/>
        <end position="49"/>
    </location>
</feature>
<keyword evidence="1" id="KW-1133">Transmembrane helix</keyword>
<dbReference type="KEGG" id="nur:ATY38_09145"/>